<organism evidence="1 2">
    <name type="scientific">Taxus chinensis</name>
    <name type="common">Chinese yew</name>
    <name type="synonym">Taxus wallichiana var. chinensis</name>
    <dbReference type="NCBI Taxonomy" id="29808"/>
    <lineage>
        <taxon>Eukaryota</taxon>
        <taxon>Viridiplantae</taxon>
        <taxon>Streptophyta</taxon>
        <taxon>Embryophyta</taxon>
        <taxon>Tracheophyta</taxon>
        <taxon>Spermatophyta</taxon>
        <taxon>Pinopsida</taxon>
        <taxon>Pinidae</taxon>
        <taxon>Conifers II</taxon>
        <taxon>Cupressales</taxon>
        <taxon>Taxaceae</taxon>
        <taxon>Taxus</taxon>
    </lineage>
</organism>
<dbReference type="AlphaFoldDB" id="A0AA38FD10"/>
<evidence type="ECO:0008006" key="3">
    <source>
        <dbReference type="Google" id="ProtNLM"/>
    </source>
</evidence>
<keyword evidence="2" id="KW-1185">Reference proteome</keyword>
<dbReference type="Proteomes" id="UP000824469">
    <property type="component" value="Unassembled WGS sequence"/>
</dbReference>
<comment type="caution">
    <text evidence="1">The sequence shown here is derived from an EMBL/GenBank/DDBJ whole genome shotgun (WGS) entry which is preliminary data.</text>
</comment>
<feature type="non-terminal residue" evidence="1">
    <location>
        <position position="1"/>
    </location>
</feature>
<dbReference type="PANTHER" id="PTHR35133">
    <property type="entry name" value="PROTEIN EFFECTOR OF TRANSCRIPTION 2-RELATED"/>
    <property type="match status" value="1"/>
</dbReference>
<gene>
    <name evidence="1" type="ORF">KI387_013062</name>
</gene>
<dbReference type="GO" id="GO:0006355">
    <property type="term" value="P:regulation of DNA-templated transcription"/>
    <property type="evidence" value="ECO:0007669"/>
    <property type="project" value="InterPro"/>
</dbReference>
<proteinExistence type="predicted"/>
<dbReference type="InterPro" id="IPR038909">
    <property type="entry name" value="Effector_transcript"/>
</dbReference>
<accession>A0AA38FD10</accession>
<reference evidence="1 2" key="1">
    <citation type="journal article" date="2021" name="Nat. Plants">
        <title>The Taxus genome provides insights into paclitaxel biosynthesis.</title>
        <authorList>
            <person name="Xiong X."/>
            <person name="Gou J."/>
            <person name="Liao Q."/>
            <person name="Li Y."/>
            <person name="Zhou Q."/>
            <person name="Bi G."/>
            <person name="Li C."/>
            <person name="Du R."/>
            <person name="Wang X."/>
            <person name="Sun T."/>
            <person name="Guo L."/>
            <person name="Liang H."/>
            <person name="Lu P."/>
            <person name="Wu Y."/>
            <person name="Zhang Z."/>
            <person name="Ro D.K."/>
            <person name="Shang Y."/>
            <person name="Huang S."/>
            <person name="Yan J."/>
        </authorList>
    </citation>
    <scope>NUCLEOTIDE SEQUENCE [LARGE SCALE GENOMIC DNA]</scope>
    <source>
        <strain evidence="1">Ta-2019</strain>
    </source>
</reference>
<evidence type="ECO:0000313" key="1">
    <source>
        <dbReference type="EMBL" id="KAH9301479.1"/>
    </source>
</evidence>
<name>A0AA38FD10_TAXCH</name>
<dbReference type="OMA" id="RRCRIHE"/>
<evidence type="ECO:0000313" key="2">
    <source>
        <dbReference type="Proteomes" id="UP000824469"/>
    </source>
</evidence>
<dbReference type="Pfam" id="PF19239">
    <property type="entry name" value="GIY_YIG_domain"/>
    <property type="match status" value="1"/>
</dbReference>
<feature type="non-terminal residue" evidence="1">
    <location>
        <position position="342"/>
    </location>
</feature>
<sequence>VLIGPSDWEDHHLGKEGSERYRVHNLPLSCSCPGLYELGIASPCSVLGRKKRKIKCQDVIVVYLGQAENVRTRLQHYGRDGSHLEGNASFSLSQKWNVLFQQSKGLYDEHVKQGPGLFTEIFSREFSIVFRWTAMKSKARAEETEARLLKVFDYAWNRGGNVARRPAAVLLKLDKLTSQTIPRLLLQRLTEVQLQWMPFGKRAGIRIEGEKVKPNKTGKQTVPTINFGAFSFTRNRPHSVSVSASKQGENSIEIHGNGSVCTDTRLKNRKRCDHRKGQGRRIRGIELTNNAGEIVRNFESNGGAADNENETKNKKECGVAFVDGSTCGNIPDRGRRRCRIHE</sequence>
<dbReference type="PANTHER" id="PTHR35133:SF1">
    <property type="entry name" value="PROTEIN EFFECTOR OF TRANSCRIPTION 2-RELATED"/>
    <property type="match status" value="1"/>
</dbReference>
<protein>
    <recommendedName>
        <fullName evidence="3">GIY-YIG domain-containing protein</fullName>
    </recommendedName>
</protein>
<dbReference type="GO" id="GO:0003677">
    <property type="term" value="F:DNA binding"/>
    <property type="evidence" value="ECO:0007669"/>
    <property type="project" value="InterPro"/>
</dbReference>
<dbReference type="EMBL" id="JAHRHJ020000009">
    <property type="protein sequence ID" value="KAH9301479.1"/>
    <property type="molecule type" value="Genomic_DNA"/>
</dbReference>